<dbReference type="Pfam" id="PF25164">
    <property type="entry name" value="CoiA_N"/>
    <property type="match status" value="1"/>
</dbReference>
<dbReference type="RefSeq" id="WP_317957897.1">
    <property type="nucleotide sequence ID" value="NZ_BSKO01000001.1"/>
</dbReference>
<dbReference type="Pfam" id="PF06054">
    <property type="entry name" value="CoiA_nuc"/>
    <property type="match status" value="1"/>
</dbReference>
<reference evidence="4 5" key="1">
    <citation type="submission" date="2023-02" db="EMBL/GenBank/DDBJ databases">
        <title>Oceanobacillus kimchii IFOP_LL358 isolated form Alexandrium catenella lab strain.</title>
        <authorList>
            <person name="Gajardo G."/>
            <person name="Ueki S."/>
            <person name="Maruyama F."/>
        </authorList>
    </citation>
    <scope>NUCLEOTIDE SEQUENCE [LARGE SCALE GENOMIC DNA]</scope>
    <source>
        <strain evidence="4 5">IFOP_LL358</strain>
    </source>
</reference>
<name>A0ABQ5THS0_9BACI</name>
<keyword evidence="5" id="KW-1185">Reference proteome</keyword>
<evidence type="ECO:0000313" key="4">
    <source>
        <dbReference type="EMBL" id="GLO65662.1"/>
    </source>
</evidence>
<feature type="domain" description="Competence protein CoiA-like N-terminal" evidence="2">
    <location>
        <begin position="16"/>
        <end position="63"/>
    </location>
</feature>
<dbReference type="Proteomes" id="UP001275436">
    <property type="component" value="Unassembled WGS sequence"/>
</dbReference>
<evidence type="ECO:0000259" key="2">
    <source>
        <dbReference type="Pfam" id="PF25164"/>
    </source>
</evidence>
<dbReference type="InterPro" id="IPR010330">
    <property type="entry name" value="CoiA_nuc"/>
</dbReference>
<dbReference type="InterPro" id="IPR021176">
    <property type="entry name" value="Competence-induced_CoiA"/>
</dbReference>
<dbReference type="InterPro" id="IPR057253">
    <property type="entry name" value="CoiA-like_N"/>
</dbReference>
<protein>
    <submittedName>
        <fullName evidence="4">Competence protein</fullName>
    </submittedName>
</protein>
<evidence type="ECO:0000313" key="5">
    <source>
        <dbReference type="Proteomes" id="UP001275436"/>
    </source>
</evidence>
<gene>
    <name evidence="4" type="ORF">MACH08_14460</name>
</gene>
<proteinExistence type="predicted"/>
<dbReference type="Pfam" id="PF25166">
    <property type="entry name" value="CoiA_C"/>
    <property type="match status" value="1"/>
</dbReference>
<feature type="domain" description="Competence protein CoiA C-terminal" evidence="3">
    <location>
        <begin position="232"/>
        <end position="372"/>
    </location>
</feature>
<comment type="caution">
    <text evidence="4">The sequence shown here is derived from an EMBL/GenBank/DDBJ whole genome shotgun (WGS) entry which is preliminary data.</text>
</comment>
<dbReference type="EMBL" id="BSKO01000001">
    <property type="protein sequence ID" value="GLO65662.1"/>
    <property type="molecule type" value="Genomic_DNA"/>
</dbReference>
<evidence type="ECO:0000259" key="1">
    <source>
        <dbReference type="Pfam" id="PF06054"/>
    </source>
</evidence>
<evidence type="ECO:0000259" key="3">
    <source>
        <dbReference type="Pfam" id="PF25166"/>
    </source>
</evidence>
<feature type="domain" description="Competence protein CoiA nuclease-like" evidence="1">
    <location>
        <begin position="67"/>
        <end position="223"/>
    </location>
</feature>
<organism evidence="4 5">
    <name type="scientific">Oceanobacillus kimchii</name>
    <dbReference type="NCBI Taxonomy" id="746691"/>
    <lineage>
        <taxon>Bacteria</taxon>
        <taxon>Bacillati</taxon>
        <taxon>Bacillota</taxon>
        <taxon>Bacilli</taxon>
        <taxon>Bacillales</taxon>
        <taxon>Bacillaceae</taxon>
        <taxon>Oceanobacillus</taxon>
    </lineage>
</organism>
<sequence>MQKAMNKHGNFIILFQESERNIIQWKQNKEPFYCPTCNSKVIIRSGRKVIAHFSHLPHSFCRYGNGEGMYHEMGKYLLYQWLTDQNIEVDLEVYFPQINRRADLVIKVLNKIIIIEFQCAKISAEEIAERTSAYNQINLHVIWIVGMNQFRRLSNNQFKLSSFLQSCIHLFPQQKVPVLYFFDPTTRHFASLSHIYPYQFTKAFATINIAPIQTIPFQRIFKDIPISLRFSQVWIEQLQQIRNKPIIHPGKEMNWRRKLYEQGIIFHHLPSICFLPNKWQIHMNTPFWMWQTEIIINLIQDLSISATLTISRCAKILDENIIKQLPNVHQKYSAIHSFLTNLEILGYLKKTSNSTYVKLKNVEMYVHLEDALKGDEKIITQLFLEKKGKM</sequence>
<dbReference type="InterPro" id="IPR057252">
    <property type="entry name" value="CoiA_C"/>
</dbReference>
<dbReference type="PIRSF" id="PIRSF007487">
    <property type="entry name" value="Competence-induced_CoiA_bac"/>
    <property type="match status" value="1"/>
</dbReference>
<accession>A0ABQ5THS0</accession>